<feature type="compositionally biased region" description="Basic and acidic residues" evidence="1">
    <location>
        <begin position="1"/>
        <end position="11"/>
    </location>
</feature>
<gene>
    <name evidence="2" type="ORF">UFOVP1626_52</name>
</gene>
<dbReference type="EMBL" id="LR797493">
    <property type="protein sequence ID" value="CAB4220879.1"/>
    <property type="molecule type" value="Genomic_DNA"/>
</dbReference>
<proteinExistence type="predicted"/>
<protein>
    <recommendedName>
        <fullName evidence="3">Portal protein</fullName>
    </recommendedName>
</protein>
<evidence type="ECO:0008006" key="3">
    <source>
        <dbReference type="Google" id="ProtNLM"/>
    </source>
</evidence>
<name>A0A6J5T058_9CAUD</name>
<accession>A0A6J5T058</accession>
<feature type="region of interest" description="Disordered" evidence="1">
    <location>
        <begin position="1"/>
        <end position="20"/>
    </location>
</feature>
<evidence type="ECO:0000256" key="1">
    <source>
        <dbReference type="SAM" id="MobiDB-lite"/>
    </source>
</evidence>
<reference evidence="2" key="1">
    <citation type="submission" date="2020-05" db="EMBL/GenBank/DDBJ databases">
        <authorList>
            <person name="Chiriac C."/>
            <person name="Salcher M."/>
            <person name="Ghai R."/>
            <person name="Kavagutti S V."/>
        </authorList>
    </citation>
    <scope>NUCLEOTIDE SEQUENCE</scope>
</reference>
<sequence>MATDKEVKIEDQGSYDEPTQADKDLTAFVVDHCDRWRDYRNTNFLPDWLEYERIFRGEWAVEDKTRESERSRIVTPATQQAVETRHAEIMEAIFGQGDFFDIEDNIQDVNGNPIDIEMIKRQLTEDFKKDKIRKAIDQIELMAEIYGTGIGEVVVMTEKEYVPATQPIPNQMGQAAIGVMERERIAVKISPVNPKNFLFDPNGISVNDCMGVAIEKYVSIHKIVQGIEAGIYRKVNITTSGDDSDLEPTQEVSQYQDEKVLLLTYYGLVPREYLENLEENKDIVDLFPDNSEAEEYADLVEAIVVIANDGQLLKAEANPYMMKDRPVLTYQDDTVPNRLLGRGTVEKAFNMQKAIDAQTRSHLDSLALTTSPMIAMDATRLPRGMKFEVKPGKAILTNGAPSEILYPFKFGATDPNNLATAKDFERMLLQATGTLDSQGMISNVARDGGQGGMSMAVASIIKKYKRTLVNFQEDFLIPFIQKAAFRYMQFDPERYPSVDMNFIPTATLGIIAREYEQQQFIGLLQTLGPNTPVLPVILKGILANSSLSNRMELIAMLEKMSQPDPEAQQLQQVQQQLALQTAQANIAVQTTQAEQNRAEATKLAVEAQLMPQEVQAKMSASLTKNLPNQDEAASREFDKRVKIAELMLKEADIKNKSKIVELQMADKQNKVQGMEQDFLDQLTRQLSSNPPKGE</sequence>
<organism evidence="2">
    <name type="scientific">uncultured Caudovirales phage</name>
    <dbReference type="NCBI Taxonomy" id="2100421"/>
    <lineage>
        <taxon>Viruses</taxon>
        <taxon>Duplodnaviria</taxon>
        <taxon>Heunggongvirae</taxon>
        <taxon>Uroviricota</taxon>
        <taxon>Caudoviricetes</taxon>
        <taxon>Peduoviridae</taxon>
        <taxon>Maltschvirus</taxon>
        <taxon>Maltschvirus maltsch</taxon>
    </lineage>
</organism>
<evidence type="ECO:0000313" key="2">
    <source>
        <dbReference type="EMBL" id="CAB4220879.1"/>
    </source>
</evidence>